<organism evidence="11 12">
    <name type="scientific">Chlorobaculum thiosulfatiphilum</name>
    <name type="common">Chlorobium limicola f.sp. thiosulfatophilum</name>
    <dbReference type="NCBI Taxonomy" id="115852"/>
    <lineage>
        <taxon>Bacteria</taxon>
        <taxon>Pseudomonadati</taxon>
        <taxon>Chlorobiota</taxon>
        <taxon>Chlorobiia</taxon>
        <taxon>Chlorobiales</taxon>
        <taxon>Chlorobiaceae</taxon>
        <taxon>Chlorobaculum</taxon>
    </lineage>
</organism>
<dbReference type="SUPFAM" id="SSF52467">
    <property type="entry name" value="DHS-like NAD/FAD-binding domain"/>
    <property type="match status" value="1"/>
</dbReference>
<evidence type="ECO:0000259" key="10">
    <source>
        <dbReference type="Pfam" id="PF16582"/>
    </source>
</evidence>
<dbReference type="EMBL" id="VDCH01000012">
    <property type="protein sequence ID" value="TNJ38846.1"/>
    <property type="molecule type" value="Genomic_DNA"/>
</dbReference>
<dbReference type="Gene3D" id="3.40.50.970">
    <property type="match status" value="2"/>
</dbReference>
<dbReference type="EC" id="2.2.1.9" evidence="7"/>
<dbReference type="CDD" id="cd07037">
    <property type="entry name" value="TPP_PYR_MenD"/>
    <property type="match status" value="1"/>
</dbReference>
<evidence type="ECO:0000313" key="12">
    <source>
        <dbReference type="Proteomes" id="UP000308271"/>
    </source>
</evidence>
<dbReference type="InterPro" id="IPR011766">
    <property type="entry name" value="TPP_enzyme_TPP-bd"/>
</dbReference>
<keyword evidence="1 7" id="KW-0474">Menaquinone biosynthesis</keyword>
<evidence type="ECO:0000256" key="7">
    <source>
        <dbReference type="HAMAP-Rule" id="MF_01659"/>
    </source>
</evidence>
<dbReference type="UniPathway" id="UPA00079"/>
<gene>
    <name evidence="7 11" type="primary">menD</name>
    <name evidence="11" type="ORF">FGF66_06875</name>
</gene>
<keyword evidence="12" id="KW-1185">Reference proteome</keyword>
<evidence type="ECO:0000313" key="11">
    <source>
        <dbReference type="EMBL" id="TNJ38846.1"/>
    </source>
</evidence>
<dbReference type="CDD" id="cd02009">
    <property type="entry name" value="TPP_SHCHC_synthase"/>
    <property type="match status" value="1"/>
</dbReference>
<dbReference type="Pfam" id="PF02775">
    <property type="entry name" value="TPP_enzyme_C"/>
    <property type="match status" value="1"/>
</dbReference>
<protein>
    <recommendedName>
        <fullName evidence="7">2-succinyl-5-enolpyruvyl-6-hydroxy-3-cyclohexene-1-carboxylate synthase</fullName>
        <shortName evidence="7">SEPHCHC synthase</shortName>
        <ecNumber evidence="7">2.2.1.9</ecNumber>
    </recommendedName>
    <alternativeName>
        <fullName evidence="7">Menaquinone biosynthesis protein MenD</fullName>
    </alternativeName>
</protein>
<evidence type="ECO:0000256" key="5">
    <source>
        <dbReference type="ARBA" id="ARBA00023052"/>
    </source>
</evidence>
<evidence type="ECO:0000256" key="3">
    <source>
        <dbReference type="ARBA" id="ARBA00022723"/>
    </source>
</evidence>
<accession>A0A5C4S5Z9</accession>
<comment type="cofactor">
    <cofactor evidence="7">
        <name>thiamine diphosphate</name>
        <dbReference type="ChEBI" id="CHEBI:58937"/>
    </cofactor>
    <text evidence="7">Binds 1 thiamine pyrophosphate per subunit.</text>
</comment>
<dbReference type="GO" id="GO:0030145">
    <property type="term" value="F:manganese ion binding"/>
    <property type="evidence" value="ECO:0007669"/>
    <property type="project" value="UniProtKB-UniRule"/>
</dbReference>
<comment type="catalytic activity">
    <reaction evidence="7">
        <text>isochorismate + 2-oxoglutarate + H(+) = 5-enolpyruvoyl-6-hydroxy-2-succinyl-cyclohex-3-ene-1-carboxylate + CO2</text>
        <dbReference type="Rhea" id="RHEA:25593"/>
        <dbReference type="ChEBI" id="CHEBI:15378"/>
        <dbReference type="ChEBI" id="CHEBI:16526"/>
        <dbReference type="ChEBI" id="CHEBI:16810"/>
        <dbReference type="ChEBI" id="CHEBI:29780"/>
        <dbReference type="ChEBI" id="CHEBI:58818"/>
        <dbReference type="EC" id="2.2.1.9"/>
    </reaction>
</comment>
<dbReference type="OrthoDB" id="9791859at2"/>
<comment type="caution">
    <text evidence="11">The sequence shown here is derived from an EMBL/GenBank/DDBJ whole genome shotgun (WGS) entry which is preliminary data.</text>
</comment>
<comment type="subunit">
    <text evidence="7">Homodimer.</text>
</comment>
<dbReference type="HAMAP" id="MF_01659">
    <property type="entry name" value="MenD"/>
    <property type="match status" value="1"/>
</dbReference>
<comment type="cofactor">
    <cofactor evidence="7">
        <name>Mg(2+)</name>
        <dbReference type="ChEBI" id="CHEBI:18420"/>
    </cofactor>
    <cofactor evidence="7">
        <name>Mn(2+)</name>
        <dbReference type="ChEBI" id="CHEBI:29035"/>
    </cofactor>
</comment>
<dbReference type="PANTHER" id="PTHR42916:SF1">
    <property type="entry name" value="PROTEIN PHYLLO, CHLOROPLASTIC"/>
    <property type="match status" value="1"/>
</dbReference>
<keyword evidence="3 7" id="KW-0479">Metal-binding</keyword>
<name>A0A5C4S5Z9_CHLTI</name>
<dbReference type="GO" id="GO:0000287">
    <property type="term" value="F:magnesium ion binding"/>
    <property type="evidence" value="ECO:0007669"/>
    <property type="project" value="UniProtKB-UniRule"/>
</dbReference>
<dbReference type="RefSeq" id="WP_139456932.1">
    <property type="nucleotide sequence ID" value="NZ_VDCH01000012.1"/>
</dbReference>
<feature type="domain" description="Menaquinone biosynthesis protein MenD middle" evidence="10">
    <location>
        <begin position="187"/>
        <end position="401"/>
    </location>
</feature>
<dbReference type="InterPro" id="IPR029035">
    <property type="entry name" value="DHS-like_NAD/FAD-binding_dom"/>
</dbReference>
<dbReference type="UniPathway" id="UPA01057">
    <property type="reaction ID" value="UER00164"/>
</dbReference>
<dbReference type="InterPro" id="IPR029061">
    <property type="entry name" value="THDP-binding"/>
</dbReference>
<dbReference type="AlphaFoldDB" id="A0A5C4S5Z9"/>
<dbReference type="InterPro" id="IPR032264">
    <property type="entry name" value="MenD_middle"/>
</dbReference>
<evidence type="ECO:0000259" key="9">
    <source>
        <dbReference type="Pfam" id="PF02776"/>
    </source>
</evidence>
<keyword evidence="6 7" id="KW-0464">Manganese</keyword>
<comment type="function">
    <text evidence="7">Catalyzes the thiamine diphosphate-dependent decarboxylation of 2-oxoglutarate and the subsequent addition of the resulting succinic semialdehyde-thiamine pyrophosphate anion to isochorismate to yield 2-succinyl-5-enolpyruvyl-6-hydroxy-3-cyclohexene-1-carboxylate (SEPHCHC).</text>
</comment>
<dbReference type="InterPro" id="IPR012001">
    <property type="entry name" value="Thiamin_PyroP_enz_TPP-bd_dom"/>
</dbReference>
<dbReference type="InterPro" id="IPR004433">
    <property type="entry name" value="MenaQ_synth_MenD"/>
</dbReference>
<proteinExistence type="inferred from homology"/>
<feature type="domain" description="Thiamine pyrophosphate enzyme N-terminal TPP-binding" evidence="9">
    <location>
        <begin position="13"/>
        <end position="123"/>
    </location>
</feature>
<feature type="domain" description="Thiamine pyrophosphate enzyme TPP-binding" evidence="8">
    <location>
        <begin position="439"/>
        <end position="553"/>
    </location>
</feature>
<dbReference type="GO" id="GO:0030976">
    <property type="term" value="F:thiamine pyrophosphate binding"/>
    <property type="evidence" value="ECO:0007669"/>
    <property type="project" value="UniProtKB-UniRule"/>
</dbReference>
<comment type="pathway">
    <text evidence="7">Quinol/quinone metabolism; menaquinone biosynthesis.</text>
</comment>
<reference evidence="11 12" key="1">
    <citation type="submission" date="2019-05" db="EMBL/GenBank/DDBJ databases">
        <title>Draft Whole-Genome sequence of the green sulfur bacterium Chlorobaculum thiosulfatiphilum DSM 249.</title>
        <authorList>
            <person name="Meyer T.E."/>
            <person name="Kyndt J.A."/>
        </authorList>
    </citation>
    <scope>NUCLEOTIDE SEQUENCE [LARGE SCALE GENOMIC DNA]</scope>
    <source>
        <strain evidence="11 12">DSM 249</strain>
    </source>
</reference>
<dbReference type="Proteomes" id="UP000308271">
    <property type="component" value="Unassembled WGS sequence"/>
</dbReference>
<evidence type="ECO:0000256" key="4">
    <source>
        <dbReference type="ARBA" id="ARBA00022842"/>
    </source>
</evidence>
<evidence type="ECO:0000259" key="8">
    <source>
        <dbReference type="Pfam" id="PF02775"/>
    </source>
</evidence>
<dbReference type="PIRSF" id="PIRSF004983">
    <property type="entry name" value="MenD"/>
    <property type="match status" value="1"/>
</dbReference>
<dbReference type="Gene3D" id="3.40.50.1220">
    <property type="entry name" value="TPP-binding domain"/>
    <property type="match status" value="1"/>
</dbReference>
<dbReference type="Pfam" id="PF16582">
    <property type="entry name" value="TPP_enzyme_M_2"/>
    <property type="match status" value="1"/>
</dbReference>
<sequence>MNHKQITTLWCAVIVEELIRQGAGFFCISPGSRSTPLTLAVASNQKARFRMFPDERSAAFYALGYAKATGLPAVLVCTSGTAVANYFPAVVEASADSQPMLVLSADRPFELLECGANQTIRQQDIFGGYTRWSFELPEPGMATPLASLLSTVDQAVRKSLGSPAGPVHLNLPFREPLEPEAPDFAHPWAAPLEAWRASGEPWNRFSLPLHEPAAESIVTLRELLAQAERPLLVAGNLGSLADAEAVATLAESLGVPLLADLTSGVRLSANCAPWQLAFQNEAFTDKFRPDAVLHFGGPLIGKQPALAIRKHPPLHYVVVREHPGRFGPDHNVTLSIEAAPASVASALAGCRKPAETNGCADLFSDVASAIDAVACSPDEPVNEISAPRIVSALTGGEHALFVSNSMPARDMDLYAAPVAHKPLPVALNRGVSGIDGIISTAAGFSAGLGKPATLLIGDISFLHDLNALSLLGQPWNPLIVIVLNNHGGGIFSFLPIASQTDRLDECFATPQNFSVESAARTFGLGYACPATNRDFTKLYAEALERKESLVIEVKSDRQQNFLLHRAIKAKLDPIFEIADGFGNA</sequence>
<dbReference type="GO" id="GO:0070204">
    <property type="term" value="F:2-succinyl-5-enolpyruvyl-6-hydroxy-3-cyclohexene-1-carboxylic-acid synthase activity"/>
    <property type="evidence" value="ECO:0007669"/>
    <property type="project" value="UniProtKB-UniRule"/>
</dbReference>
<dbReference type="Pfam" id="PF02776">
    <property type="entry name" value="TPP_enzyme_N"/>
    <property type="match status" value="1"/>
</dbReference>
<dbReference type="NCBIfam" id="TIGR00173">
    <property type="entry name" value="menD"/>
    <property type="match status" value="1"/>
</dbReference>
<evidence type="ECO:0000256" key="6">
    <source>
        <dbReference type="ARBA" id="ARBA00023211"/>
    </source>
</evidence>
<dbReference type="PANTHER" id="PTHR42916">
    <property type="entry name" value="2-SUCCINYL-5-ENOLPYRUVYL-6-HYDROXY-3-CYCLOHEXENE-1-CARBOXYLATE SYNTHASE"/>
    <property type="match status" value="1"/>
</dbReference>
<keyword evidence="4 7" id="KW-0460">Magnesium</keyword>
<evidence type="ECO:0000256" key="1">
    <source>
        <dbReference type="ARBA" id="ARBA00022428"/>
    </source>
</evidence>
<keyword evidence="2 7" id="KW-0808">Transferase</keyword>
<dbReference type="SUPFAM" id="SSF52518">
    <property type="entry name" value="Thiamin diphosphate-binding fold (THDP-binding)"/>
    <property type="match status" value="2"/>
</dbReference>
<evidence type="ECO:0000256" key="2">
    <source>
        <dbReference type="ARBA" id="ARBA00022679"/>
    </source>
</evidence>
<comment type="similarity">
    <text evidence="7">Belongs to the TPP enzyme family. MenD subfamily.</text>
</comment>
<dbReference type="GO" id="GO:0009234">
    <property type="term" value="P:menaquinone biosynthetic process"/>
    <property type="evidence" value="ECO:0007669"/>
    <property type="project" value="UniProtKB-UniRule"/>
</dbReference>
<keyword evidence="5 7" id="KW-0786">Thiamine pyrophosphate</keyword>
<comment type="pathway">
    <text evidence="7">Quinol/quinone metabolism; 1,4-dihydroxy-2-naphthoate biosynthesis; 1,4-dihydroxy-2-naphthoate from chorismate: step 2/7.</text>
</comment>